<dbReference type="AlphaFoldDB" id="A0A931CHN5"/>
<comment type="caution">
    <text evidence="2">The sequence shown here is derived from an EMBL/GenBank/DDBJ whole genome shotgun (WGS) entry which is preliminary data.</text>
</comment>
<dbReference type="RefSeq" id="WP_196416893.1">
    <property type="nucleotide sequence ID" value="NZ_JADQTO010000013.1"/>
</dbReference>
<dbReference type="InterPro" id="IPR038416">
    <property type="entry name" value="Ribosom_S30AE_C_sf"/>
</dbReference>
<dbReference type="PANTHER" id="PTHR33231">
    <property type="entry name" value="30S RIBOSOMAL PROTEIN"/>
    <property type="match status" value="1"/>
</dbReference>
<dbReference type="GO" id="GO:0022627">
    <property type="term" value="C:cytosolic small ribosomal subunit"/>
    <property type="evidence" value="ECO:0007669"/>
    <property type="project" value="TreeGrafter"/>
</dbReference>
<dbReference type="PANTHER" id="PTHR33231:SF1">
    <property type="entry name" value="30S RIBOSOMAL PROTEIN"/>
    <property type="match status" value="1"/>
</dbReference>
<sequence>MSNRSSAAVAVRGAVTVDEAEHVLEVVGPEIAAIGHPVEQARVRLTRYAGRHLPMQVVAQVNVVVADRMVRSQLAAPTADEAIDGAAAGLRWRLNRLGRRLAAELSGDVGLVPGGWRPVYLPAPAGLLIARTRPRKLVRSKSCRLAVQDPDTAAFTMELRDYPFHLFADDVTGAESLLYRGGPTGYRLLRTVAGPEPVGTTVPLSVRAWPAPVLPVARAVESLNSTPARSFVFFSDPGTGCGRVLYRRYDGDLGLLSPSW</sequence>
<feature type="domain" description="Sigma 54 modulation/S30EA ribosomal protein C-terminal" evidence="1">
    <location>
        <begin position="134"/>
        <end position="188"/>
    </location>
</feature>
<accession>A0A931CHN5</accession>
<protein>
    <submittedName>
        <fullName evidence="2">Sigma 54 modulation/S30EA ribosomal C-terminal domain-containing protein</fullName>
    </submittedName>
</protein>
<proteinExistence type="predicted"/>
<dbReference type="GO" id="GO:0045900">
    <property type="term" value="P:negative regulation of translational elongation"/>
    <property type="evidence" value="ECO:0007669"/>
    <property type="project" value="TreeGrafter"/>
</dbReference>
<dbReference type="InterPro" id="IPR032528">
    <property type="entry name" value="Ribosom_S30AE_C"/>
</dbReference>
<name>A0A931CHN5_9ACTN</name>
<dbReference type="EMBL" id="JADQTO010000013">
    <property type="protein sequence ID" value="MBG0565120.1"/>
    <property type="molecule type" value="Genomic_DNA"/>
</dbReference>
<organism evidence="2 3">
    <name type="scientific">Actinoplanes aureus</name>
    <dbReference type="NCBI Taxonomy" id="2792083"/>
    <lineage>
        <taxon>Bacteria</taxon>
        <taxon>Bacillati</taxon>
        <taxon>Actinomycetota</taxon>
        <taxon>Actinomycetes</taxon>
        <taxon>Micromonosporales</taxon>
        <taxon>Micromonosporaceae</taxon>
        <taxon>Actinoplanes</taxon>
    </lineage>
</organism>
<dbReference type="GO" id="GO:0043024">
    <property type="term" value="F:ribosomal small subunit binding"/>
    <property type="evidence" value="ECO:0007669"/>
    <property type="project" value="TreeGrafter"/>
</dbReference>
<dbReference type="Pfam" id="PF16321">
    <property type="entry name" value="Ribosom_S30AE_C"/>
    <property type="match status" value="1"/>
</dbReference>
<evidence type="ECO:0000313" key="2">
    <source>
        <dbReference type="EMBL" id="MBG0565120.1"/>
    </source>
</evidence>
<evidence type="ECO:0000259" key="1">
    <source>
        <dbReference type="Pfam" id="PF16321"/>
    </source>
</evidence>
<dbReference type="Gene3D" id="3.30.505.50">
    <property type="entry name" value="Sigma 54 modulation/S30EA ribosomal protein, C-terminal domain"/>
    <property type="match status" value="2"/>
</dbReference>
<reference evidence="2" key="1">
    <citation type="submission" date="2020-11" db="EMBL/GenBank/DDBJ databases">
        <title>Isolation and identification of active actinomycetes.</title>
        <authorList>
            <person name="Sun X."/>
        </authorList>
    </citation>
    <scope>NUCLEOTIDE SEQUENCE</scope>
    <source>
        <strain evidence="2">NEAU-A11</strain>
    </source>
</reference>
<keyword evidence="3" id="KW-1185">Reference proteome</keyword>
<evidence type="ECO:0000313" key="3">
    <source>
        <dbReference type="Proteomes" id="UP000598146"/>
    </source>
</evidence>
<gene>
    <name evidence="2" type="ORF">I4J89_27075</name>
</gene>
<dbReference type="InterPro" id="IPR050574">
    <property type="entry name" value="HPF/YfiA_ribosome-assoc"/>
</dbReference>
<dbReference type="Proteomes" id="UP000598146">
    <property type="component" value="Unassembled WGS sequence"/>
</dbReference>